<dbReference type="AlphaFoldDB" id="A0A319D9A4"/>
<proteinExistence type="predicted"/>
<dbReference type="VEuPathDB" id="FungiDB:BO71DRAFT_477260"/>
<dbReference type="Proteomes" id="UP000247810">
    <property type="component" value="Unassembled WGS sequence"/>
</dbReference>
<keyword evidence="3" id="KW-1185">Reference proteome</keyword>
<reference evidence="2 3" key="1">
    <citation type="submission" date="2018-02" db="EMBL/GenBank/DDBJ databases">
        <title>The genomes of Aspergillus section Nigri reveals drivers in fungal speciation.</title>
        <authorList>
            <consortium name="DOE Joint Genome Institute"/>
            <person name="Vesth T.C."/>
            <person name="Nybo J."/>
            <person name="Theobald S."/>
            <person name="Brandl J."/>
            <person name="Frisvad J.C."/>
            <person name="Nielsen K.F."/>
            <person name="Lyhne E.K."/>
            <person name="Kogle M.E."/>
            <person name="Kuo A."/>
            <person name="Riley R."/>
            <person name="Clum A."/>
            <person name="Nolan M."/>
            <person name="Lipzen A."/>
            <person name="Salamov A."/>
            <person name="Henrissat B."/>
            <person name="Wiebenga A."/>
            <person name="De vries R.P."/>
            <person name="Grigoriev I.V."/>
            <person name="Mortensen U.H."/>
            <person name="Andersen M.R."/>
            <person name="Baker S.E."/>
        </authorList>
    </citation>
    <scope>NUCLEOTIDE SEQUENCE [LARGE SCALE GENOMIC DNA]</scope>
    <source>
        <strain evidence="2 3">CBS 707.79</strain>
    </source>
</reference>
<sequence>WLGLFKRVAPAVQSIYLYFPILFFFFFFQNLETMRPVSLLYTVASALLVTGIPLDTEKRSNPSDITQQCSNFQLSCCSNMKSSVEGTQELGTLVTVAVAVTGTVEQTAQDLTQLSILSGCAPIIGNAQVECVNYIACCVPDDKDDKQCKVLKDSAVNTNKGLLGF</sequence>
<keyword evidence="1" id="KW-0812">Transmembrane</keyword>
<keyword evidence="1" id="KW-0472">Membrane</keyword>
<organism evidence="2 3">
    <name type="scientific">Aspergillus ellipticus CBS 707.79</name>
    <dbReference type="NCBI Taxonomy" id="1448320"/>
    <lineage>
        <taxon>Eukaryota</taxon>
        <taxon>Fungi</taxon>
        <taxon>Dikarya</taxon>
        <taxon>Ascomycota</taxon>
        <taxon>Pezizomycotina</taxon>
        <taxon>Eurotiomycetes</taxon>
        <taxon>Eurotiomycetidae</taxon>
        <taxon>Eurotiales</taxon>
        <taxon>Aspergillaceae</taxon>
        <taxon>Aspergillus</taxon>
        <taxon>Aspergillus subgen. Circumdati</taxon>
    </lineage>
</organism>
<gene>
    <name evidence="2" type="ORF">BO71DRAFT_477260</name>
</gene>
<evidence type="ECO:0008006" key="4">
    <source>
        <dbReference type="Google" id="ProtNLM"/>
    </source>
</evidence>
<dbReference type="EMBL" id="KZ825881">
    <property type="protein sequence ID" value="PYH93976.1"/>
    <property type="molecule type" value="Genomic_DNA"/>
</dbReference>
<evidence type="ECO:0000313" key="2">
    <source>
        <dbReference type="EMBL" id="PYH93976.1"/>
    </source>
</evidence>
<evidence type="ECO:0000256" key="1">
    <source>
        <dbReference type="SAM" id="Phobius"/>
    </source>
</evidence>
<evidence type="ECO:0000313" key="3">
    <source>
        <dbReference type="Proteomes" id="UP000247810"/>
    </source>
</evidence>
<accession>A0A319D9A4</accession>
<protein>
    <recommendedName>
        <fullName evidence="4">Hydrophobin</fullName>
    </recommendedName>
</protein>
<dbReference type="OrthoDB" id="10483759at2759"/>
<feature type="transmembrane region" description="Helical" evidence="1">
    <location>
        <begin position="12"/>
        <end position="31"/>
    </location>
</feature>
<keyword evidence="1" id="KW-1133">Transmembrane helix</keyword>
<feature type="non-terminal residue" evidence="2">
    <location>
        <position position="1"/>
    </location>
</feature>
<name>A0A319D9A4_9EURO</name>